<dbReference type="VEuPathDB" id="FungiDB:F503_04826"/>
<name>S3CCD4_OPHP1</name>
<organism evidence="2 3">
    <name type="scientific">Ophiostoma piceae (strain UAMH 11346)</name>
    <name type="common">Sap stain fungus</name>
    <dbReference type="NCBI Taxonomy" id="1262450"/>
    <lineage>
        <taxon>Eukaryota</taxon>
        <taxon>Fungi</taxon>
        <taxon>Dikarya</taxon>
        <taxon>Ascomycota</taxon>
        <taxon>Pezizomycotina</taxon>
        <taxon>Sordariomycetes</taxon>
        <taxon>Sordariomycetidae</taxon>
        <taxon>Ophiostomatales</taxon>
        <taxon>Ophiostomataceae</taxon>
        <taxon>Ophiostoma</taxon>
    </lineage>
</organism>
<dbReference type="eggNOG" id="ENOG502T45W">
    <property type="taxonomic scope" value="Eukaryota"/>
</dbReference>
<feature type="compositionally biased region" description="Acidic residues" evidence="1">
    <location>
        <begin position="234"/>
        <end position="251"/>
    </location>
</feature>
<gene>
    <name evidence="2" type="ORF">F503_04826</name>
</gene>
<dbReference type="HOGENOM" id="CLU_1058059_0_0_1"/>
<dbReference type="Proteomes" id="UP000016923">
    <property type="component" value="Unassembled WGS sequence"/>
</dbReference>
<proteinExistence type="predicted"/>
<dbReference type="EMBL" id="KE148163">
    <property type="protein sequence ID" value="EPE03978.1"/>
    <property type="molecule type" value="Genomic_DNA"/>
</dbReference>
<evidence type="ECO:0000313" key="3">
    <source>
        <dbReference type="Proteomes" id="UP000016923"/>
    </source>
</evidence>
<feature type="region of interest" description="Disordered" evidence="1">
    <location>
        <begin position="231"/>
        <end position="263"/>
    </location>
</feature>
<sequence length="263" mass="29329">MANHRTPSTSNLDLMLYYRSVHLDHHPDFIGAPAHSDLYAYSHIPNIPCTLQEAGNWHTSTTAAAPSLAPWPLTTLARRLAARPRAPHQHLQHLRQHRKKHHKQWLLSEPAWYRPSKNLQGLGSPVPFDHPYFPDATPDLLAESASTQHVHTTLEIPHHVSTPVPAYRFLPESPYYSHLISVISKLASGTSSKRIAARGGKAQGERTASKLEDELRAFEAKLDNLLTSLGMTEADLEDAEDDTKAEEEGEDKTDSRDGKKASK</sequence>
<accession>S3CCD4</accession>
<feature type="compositionally biased region" description="Basic and acidic residues" evidence="1">
    <location>
        <begin position="252"/>
        <end position="263"/>
    </location>
</feature>
<evidence type="ECO:0000313" key="2">
    <source>
        <dbReference type="EMBL" id="EPE03978.1"/>
    </source>
</evidence>
<protein>
    <submittedName>
        <fullName evidence="2">Uncharacterized protein</fullName>
    </submittedName>
</protein>
<reference evidence="2 3" key="1">
    <citation type="journal article" date="2013" name="BMC Genomics">
        <title>The genome and transcriptome of the pine saprophyte Ophiostoma piceae, and a comparison with the bark beetle-associated pine pathogen Grosmannia clavigera.</title>
        <authorList>
            <person name="Haridas S."/>
            <person name="Wang Y."/>
            <person name="Lim L."/>
            <person name="Massoumi Alamouti S."/>
            <person name="Jackman S."/>
            <person name="Docking R."/>
            <person name="Robertson G."/>
            <person name="Birol I."/>
            <person name="Bohlmann J."/>
            <person name="Breuil C."/>
        </authorList>
    </citation>
    <scope>NUCLEOTIDE SEQUENCE [LARGE SCALE GENOMIC DNA]</scope>
    <source>
        <strain evidence="2 3">UAMH 11346</strain>
    </source>
</reference>
<keyword evidence="3" id="KW-1185">Reference proteome</keyword>
<dbReference type="AlphaFoldDB" id="S3CCD4"/>
<evidence type="ECO:0000256" key="1">
    <source>
        <dbReference type="SAM" id="MobiDB-lite"/>
    </source>
</evidence>